<sequence>MLFLGNLLYVTCLLLNAVSILSEDRFLARVGLSPTTYDPAFGAGVDAQSARAKVVHLIASIRTLMRFPLIIANTLIIIVYIMTTIAKPDLV</sequence>
<evidence type="ECO:0000256" key="1">
    <source>
        <dbReference type="ARBA" id="ARBA00004370"/>
    </source>
</evidence>
<dbReference type="GO" id="GO:0006888">
    <property type="term" value="P:endoplasmic reticulum to Golgi vesicle-mediated transport"/>
    <property type="evidence" value="ECO:0007669"/>
    <property type="project" value="TreeGrafter"/>
</dbReference>
<reference evidence="10 11" key="1">
    <citation type="submission" date="2024-02" db="EMBL/GenBank/DDBJ databases">
        <title>De novo assembly and annotation of 12 fungi associated with fruit tree decline syndrome in Ontario, Canada.</title>
        <authorList>
            <person name="Sulman M."/>
            <person name="Ellouze W."/>
            <person name="Ilyukhin E."/>
        </authorList>
    </citation>
    <scope>NUCLEOTIDE SEQUENCE [LARGE SCALE GENOMIC DNA]</scope>
    <source>
        <strain evidence="10 11">M11/M66-122</strain>
    </source>
</reference>
<evidence type="ECO:0000256" key="9">
    <source>
        <dbReference type="SAM" id="SignalP"/>
    </source>
</evidence>
<keyword evidence="4" id="KW-0653">Protein transport</keyword>
<dbReference type="GO" id="GO:0005789">
    <property type="term" value="C:endoplasmic reticulum membrane"/>
    <property type="evidence" value="ECO:0007669"/>
    <property type="project" value="TreeGrafter"/>
</dbReference>
<organism evidence="10 11">
    <name type="scientific">Diatrype stigma</name>
    <dbReference type="NCBI Taxonomy" id="117547"/>
    <lineage>
        <taxon>Eukaryota</taxon>
        <taxon>Fungi</taxon>
        <taxon>Dikarya</taxon>
        <taxon>Ascomycota</taxon>
        <taxon>Pezizomycotina</taxon>
        <taxon>Sordariomycetes</taxon>
        <taxon>Xylariomycetidae</taxon>
        <taxon>Xylariales</taxon>
        <taxon>Diatrypaceae</taxon>
        <taxon>Diatrype</taxon>
    </lineage>
</organism>
<feature type="signal peptide" evidence="9">
    <location>
        <begin position="1"/>
        <end position="22"/>
    </location>
</feature>
<dbReference type="GO" id="GO:0030134">
    <property type="term" value="C:COPII-coated ER to Golgi transport vesicle"/>
    <property type="evidence" value="ECO:0007669"/>
    <property type="project" value="TreeGrafter"/>
</dbReference>
<evidence type="ECO:0000256" key="8">
    <source>
        <dbReference type="SAM" id="Phobius"/>
    </source>
</evidence>
<dbReference type="AlphaFoldDB" id="A0AAN9UT56"/>
<keyword evidence="5 8" id="KW-1133">Transmembrane helix</keyword>
<protein>
    <recommendedName>
        <fullName evidence="12">Yos1-like protein</fullName>
    </recommendedName>
</protein>
<comment type="similarity">
    <text evidence="7">Belongs to the YOS1 family.</text>
</comment>
<accession>A0AAN9UT56</accession>
<evidence type="ECO:0000256" key="4">
    <source>
        <dbReference type="ARBA" id="ARBA00022927"/>
    </source>
</evidence>
<evidence type="ECO:0000313" key="10">
    <source>
        <dbReference type="EMBL" id="KAK7749069.1"/>
    </source>
</evidence>
<dbReference type="GO" id="GO:0000139">
    <property type="term" value="C:Golgi membrane"/>
    <property type="evidence" value="ECO:0007669"/>
    <property type="project" value="TreeGrafter"/>
</dbReference>
<dbReference type="Proteomes" id="UP001320420">
    <property type="component" value="Unassembled WGS sequence"/>
</dbReference>
<dbReference type="PANTHER" id="PTHR15858">
    <property type="entry name" value="IMMEDIATE EARLY RESPONSE 3-INTERACTING PROTEIN 1"/>
    <property type="match status" value="1"/>
</dbReference>
<proteinExistence type="inferred from homology"/>
<dbReference type="EMBL" id="JAKJXP020000079">
    <property type="protein sequence ID" value="KAK7749069.1"/>
    <property type="molecule type" value="Genomic_DNA"/>
</dbReference>
<evidence type="ECO:0000256" key="7">
    <source>
        <dbReference type="ARBA" id="ARBA00024203"/>
    </source>
</evidence>
<feature type="transmembrane region" description="Helical" evidence="8">
    <location>
        <begin position="67"/>
        <end position="86"/>
    </location>
</feature>
<feature type="chain" id="PRO_5043034817" description="Yos1-like protein" evidence="9">
    <location>
        <begin position="23"/>
        <end position="91"/>
    </location>
</feature>
<keyword evidence="3 8" id="KW-0812">Transmembrane</keyword>
<evidence type="ECO:0000256" key="6">
    <source>
        <dbReference type="ARBA" id="ARBA00023136"/>
    </source>
</evidence>
<dbReference type="Pfam" id="PF08571">
    <property type="entry name" value="Yos1"/>
    <property type="match status" value="1"/>
</dbReference>
<gene>
    <name evidence="10" type="ORF">SLS62_008464</name>
</gene>
<dbReference type="GO" id="GO:0015031">
    <property type="term" value="P:protein transport"/>
    <property type="evidence" value="ECO:0007669"/>
    <property type="project" value="UniProtKB-KW"/>
</dbReference>
<dbReference type="PANTHER" id="PTHR15858:SF0">
    <property type="entry name" value="IMMEDIATE EARLY RESPONSE 3-INTERACTING PROTEIN 1"/>
    <property type="match status" value="1"/>
</dbReference>
<evidence type="ECO:0000256" key="3">
    <source>
        <dbReference type="ARBA" id="ARBA00022692"/>
    </source>
</evidence>
<keyword evidence="11" id="KW-1185">Reference proteome</keyword>
<keyword evidence="2" id="KW-0813">Transport</keyword>
<evidence type="ECO:0008006" key="12">
    <source>
        <dbReference type="Google" id="ProtNLM"/>
    </source>
</evidence>
<evidence type="ECO:0000256" key="2">
    <source>
        <dbReference type="ARBA" id="ARBA00022448"/>
    </source>
</evidence>
<dbReference type="InterPro" id="IPR013880">
    <property type="entry name" value="Yos1"/>
</dbReference>
<name>A0AAN9UT56_9PEZI</name>
<comment type="subcellular location">
    <subcellularLocation>
        <location evidence="1">Membrane</location>
    </subcellularLocation>
</comment>
<keyword evidence="9" id="KW-0732">Signal</keyword>
<comment type="caution">
    <text evidence="10">The sequence shown here is derived from an EMBL/GenBank/DDBJ whole genome shotgun (WGS) entry which is preliminary data.</text>
</comment>
<evidence type="ECO:0000313" key="11">
    <source>
        <dbReference type="Proteomes" id="UP001320420"/>
    </source>
</evidence>
<evidence type="ECO:0000256" key="5">
    <source>
        <dbReference type="ARBA" id="ARBA00022989"/>
    </source>
</evidence>
<keyword evidence="6 8" id="KW-0472">Membrane</keyword>